<accession>A0A840CH58</accession>
<evidence type="ECO:0000313" key="2">
    <source>
        <dbReference type="Proteomes" id="UP000585681"/>
    </source>
</evidence>
<dbReference type="EMBL" id="JACIEQ010000023">
    <property type="protein sequence ID" value="MBB4024133.1"/>
    <property type="molecule type" value="Genomic_DNA"/>
</dbReference>
<dbReference type="RefSeq" id="WP_157445584.1">
    <property type="nucleotide sequence ID" value="NZ_JACIEQ010000023.1"/>
</dbReference>
<protein>
    <submittedName>
        <fullName evidence="1">Uncharacterized protein</fullName>
    </submittedName>
</protein>
<reference evidence="1" key="1">
    <citation type="submission" date="2020-08" db="EMBL/GenBank/DDBJ databases">
        <title>Genomic Encyclopedia of Type Strains, Phase IV (KMG-IV): sequencing the most valuable type-strain genomes for metagenomic binning, comparative biology and taxonomic classification.</title>
        <authorList>
            <person name="Goeker M."/>
        </authorList>
    </citation>
    <scope>NUCLEOTIDE SEQUENCE [LARGE SCALE GENOMIC DNA]</scope>
    <source>
        <strain evidence="1">DSM 105040</strain>
    </source>
</reference>
<keyword evidence="2" id="KW-1185">Reference proteome</keyword>
<name>A0A840CH58_9RHOB</name>
<proteinExistence type="predicted"/>
<gene>
    <name evidence="1" type="ORF">GGR17_003973</name>
</gene>
<organism evidence="1 2">
    <name type="scientific">Actibacterium naphthalenivorans</name>
    <dbReference type="NCBI Taxonomy" id="1614693"/>
    <lineage>
        <taxon>Bacteria</taxon>
        <taxon>Pseudomonadati</taxon>
        <taxon>Pseudomonadota</taxon>
        <taxon>Alphaproteobacteria</taxon>
        <taxon>Rhodobacterales</taxon>
        <taxon>Roseobacteraceae</taxon>
        <taxon>Actibacterium</taxon>
    </lineage>
</organism>
<dbReference type="Proteomes" id="UP000585681">
    <property type="component" value="Unassembled WGS sequence"/>
</dbReference>
<comment type="caution">
    <text evidence="1">The sequence shown here is derived from an EMBL/GenBank/DDBJ whole genome shotgun (WGS) entry which is preliminary data.</text>
</comment>
<sequence length="222" mass="24493">MVIERLLQYKGIPSGRRPSVTDAGLYSASMGLSGFERLLEMLDRLPENIAVTSELSETPDGLSFDAGDKHAWLVAEEITDLLVDNYKRQAPARINVVNVTCPAELQVVKSLIQKHGLGADVKYAGDVVVIALTEADEPVQSELLRICHERIPVDRDLWFALFHKSNEALAPDTKASRMHTGTVILTEDGKVVGANDDEFLDMDLSILEKDILEEPGMEEGKH</sequence>
<dbReference type="AlphaFoldDB" id="A0A840CH58"/>
<evidence type="ECO:0000313" key="1">
    <source>
        <dbReference type="EMBL" id="MBB4024133.1"/>
    </source>
</evidence>